<dbReference type="InterPro" id="IPR000620">
    <property type="entry name" value="EamA_dom"/>
</dbReference>
<keyword evidence="9" id="KW-1185">Reference proteome</keyword>
<dbReference type="InterPro" id="IPR037185">
    <property type="entry name" value="EmrE-like"/>
</dbReference>
<feature type="transmembrane region" description="Helical" evidence="6">
    <location>
        <begin position="7"/>
        <end position="27"/>
    </location>
</feature>
<organism evidence="8 9">
    <name type="scientific">Nocardioides luti</name>
    <dbReference type="NCBI Taxonomy" id="2761101"/>
    <lineage>
        <taxon>Bacteria</taxon>
        <taxon>Bacillati</taxon>
        <taxon>Actinomycetota</taxon>
        <taxon>Actinomycetes</taxon>
        <taxon>Propionibacteriales</taxon>
        <taxon>Nocardioidaceae</taxon>
        <taxon>Nocardioides</taxon>
    </lineage>
</organism>
<keyword evidence="4 6" id="KW-1133">Transmembrane helix</keyword>
<feature type="transmembrane region" description="Helical" evidence="6">
    <location>
        <begin position="242"/>
        <end position="261"/>
    </location>
</feature>
<dbReference type="EMBL" id="JACKXE010000002">
    <property type="protein sequence ID" value="MBB6629859.1"/>
    <property type="molecule type" value="Genomic_DNA"/>
</dbReference>
<dbReference type="AlphaFoldDB" id="A0A7X0RKB8"/>
<dbReference type="Proteomes" id="UP000523955">
    <property type="component" value="Unassembled WGS sequence"/>
</dbReference>
<evidence type="ECO:0000256" key="2">
    <source>
        <dbReference type="ARBA" id="ARBA00007362"/>
    </source>
</evidence>
<accession>A0A7X0RKB8</accession>
<dbReference type="Gene3D" id="1.10.3730.20">
    <property type="match status" value="1"/>
</dbReference>
<dbReference type="GO" id="GO:0016020">
    <property type="term" value="C:membrane"/>
    <property type="evidence" value="ECO:0007669"/>
    <property type="project" value="UniProtKB-SubCell"/>
</dbReference>
<sequence length="308" mass="32410">MPRRDVLLAILVSVCWGVNFLAIHASLGHYPPMFLVALRFAVLAVPTLLLVPRPQVPLRWLLGYGVGFGIVQFVFLYAGLAAGMPVGLSSLVLQASAPFTVLIAAVFLRERPTRAAWIGIALALSGLGVIAAYRGLVVSLLPTVLVLIGALGWACGNIASRQAQADSPFRLMMWMTVVPPLPMLALSLAVEGPGRIGHALATGLSREAWPADLGLLYTVLVGTVVGSGIWTSLLRRHPSSSVAPFSLLVPVTGITTAWLVLGEVPALPEVLGGLLVVVGVVLPHLRRSRRTPVAHLAPDASAEPVRAG</sequence>
<proteinExistence type="inferred from homology"/>
<evidence type="ECO:0000313" key="8">
    <source>
        <dbReference type="EMBL" id="MBB6629859.1"/>
    </source>
</evidence>
<comment type="similarity">
    <text evidence="2">Belongs to the EamA transporter family.</text>
</comment>
<dbReference type="SUPFAM" id="SSF103481">
    <property type="entry name" value="Multidrug resistance efflux transporter EmrE"/>
    <property type="match status" value="2"/>
</dbReference>
<gene>
    <name evidence="8" type="ORF">H5V45_21250</name>
</gene>
<protein>
    <submittedName>
        <fullName evidence="8">EamA family transporter</fullName>
    </submittedName>
</protein>
<evidence type="ECO:0000259" key="7">
    <source>
        <dbReference type="Pfam" id="PF00892"/>
    </source>
</evidence>
<comment type="caution">
    <text evidence="8">The sequence shown here is derived from an EMBL/GenBank/DDBJ whole genome shotgun (WGS) entry which is preliminary data.</text>
</comment>
<feature type="domain" description="EamA" evidence="7">
    <location>
        <begin position="144"/>
        <end position="282"/>
    </location>
</feature>
<dbReference type="PANTHER" id="PTHR32322:SF9">
    <property type="entry name" value="AMINO-ACID METABOLITE EFFLUX PUMP-RELATED"/>
    <property type="match status" value="1"/>
</dbReference>
<feature type="transmembrane region" description="Helical" evidence="6">
    <location>
        <begin position="58"/>
        <end position="80"/>
    </location>
</feature>
<comment type="subcellular location">
    <subcellularLocation>
        <location evidence="1">Membrane</location>
        <topology evidence="1">Multi-pass membrane protein</topology>
    </subcellularLocation>
</comment>
<reference evidence="8 9" key="1">
    <citation type="submission" date="2020-08" db="EMBL/GenBank/DDBJ databases">
        <authorList>
            <person name="Seo M.-J."/>
        </authorList>
    </citation>
    <scope>NUCLEOTIDE SEQUENCE [LARGE SCALE GENOMIC DNA]</scope>
    <source>
        <strain evidence="8 9">KIGAM211</strain>
    </source>
</reference>
<feature type="domain" description="EamA" evidence="7">
    <location>
        <begin position="6"/>
        <end position="130"/>
    </location>
</feature>
<feature type="transmembrane region" description="Helical" evidence="6">
    <location>
        <begin position="267"/>
        <end position="285"/>
    </location>
</feature>
<evidence type="ECO:0000256" key="6">
    <source>
        <dbReference type="SAM" id="Phobius"/>
    </source>
</evidence>
<feature type="transmembrane region" description="Helical" evidence="6">
    <location>
        <begin position="86"/>
        <end position="108"/>
    </location>
</feature>
<dbReference type="InterPro" id="IPR050638">
    <property type="entry name" value="AA-Vitamin_Transporters"/>
</dbReference>
<evidence type="ECO:0000313" key="9">
    <source>
        <dbReference type="Proteomes" id="UP000523955"/>
    </source>
</evidence>
<evidence type="ECO:0000256" key="5">
    <source>
        <dbReference type="ARBA" id="ARBA00023136"/>
    </source>
</evidence>
<keyword evidence="3 6" id="KW-0812">Transmembrane</keyword>
<name>A0A7X0RKB8_9ACTN</name>
<feature type="transmembrane region" description="Helical" evidence="6">
    <location>
        <begin position="171"/>
        <end position="189"/>
    </location>
</feature>
<evidence type="ECO:0000256" key="4">
    <source>
        <dbReference type="ARBA" id="ARBA00022989"/>
    </source>
</evidence>
<evidence type="ECO:0000256" key="1">
    <source>
        <dbReference type="ARBA" id="ARBA00004141"/>
    </source>
</evidence>
<evidence type="ECO:0000256" key="3">
    <source>
        <dbReference type="ARBA" id="ARBA00022692"/>
    </source>
</evidence>
<feature type="transmembrane region" description="Helical" evidence="6">
    <location>
        <begin position="33"/>
        <end position="51"/>
    </location>
</feature>
<dbReference type="Pfam" id="PF00892">
    <property type="entry name" value="EamA"/>
    <property type="match status" value="2"/>
</dbReference>
<dbReference type="PANTHER" id="PTHR32322">
    <property type="entry name" value="INNER MEMBRANE TRANSPORTER"/>
    <property type="match status" value="1"/>
</dbReference>
<feature type="transmembrane region" description="Helical" evidence="6">
    <location>
        <begin position="209"/>
        <end position="230"/>
    </location>
</feature>
<keyword evidence="5 6" id="KW-0472">Membrane</keyword>
<feature type="transmembrane region" description="Helical" evidence="6">
    <location>
        <begin position="115"/>
        <end position="133"/>
    </location>
</feature>
<feature type="transmembrane region" description="Helical" evidence="6">
    <location>
        <begin position="139"/>
        <end position="159"/>
    </location>
</feature>